<reference evidence="4" key="1">
    <citation type="submission" date="2015-11" db="EMBL/GenBank/DDBJ databases">
        <authorList>
            <person name="Tobias N.J."/>
            <person name="Mishra B."/>
            <person name="Gupta D.K."/>
            <person name="Thines M."/>
            <person name="Stinear T.P."/>
            <person name="Bode H.B."/>
        </authorList>
    </citation>
    <scope>NUCLEOTIDE SEQUENCE [LARGE SCALE GENOMIC DNA]</scope>
    <source>
        <strain evidence="4">PB45.5</strain>
    </source>
</reference>
<dbReference type="InterPro" id="IPR051934">
    <property type="entry name" value="Phage_Tail_Fiber_Structural"/>
</dbReference>
<gene>
    <name evidence="3" type="ORF">Phpb_03291</name>
</gene>
<dbReference type="GO" id="GO:0046718">
    <property type="term" value="P:symbiont entry into host cell"/>
    <property type="evidence" value="ECO:0007669"/>
    <property type="project" value="InterPro"/>
</dbReference>
<comment type="subcellular location">
    <subcellularLocation>
        <location evidence="1">Virion</location>
    </subcellularLocation>
</comment>
<dbReference type="Pfam" id="PF03406">
    <property type="entry name" value="Phage_fiber_2"/>
    <property type="match status" value="1"/>
</dbReference>
<evidence type="ECO:0000256" key="1">
    <source>
        <dbReference type="ARBA" id="ARBA00004328"/>
    </source>
</evidence>
<proteinExistence type="predicted"/>
<keyword evidence="2" id="KW-0945">Host-virus interaction</keyword>
<comment type="caution">
    <text evidence="3">The sequence shown here is derived from an EMBL/GenBank/DDBJ whole genome shotgun (WGS) entry which is preliminary data.</text>
</comment>
<sequence>MSTQDKKTEIKALEDNLVVVPTPEYVKDSIKSAIEEHAQSRSHPYATLEDRGFVTLSNDVCSDSETHAATSKAVKAAYDLANIANQNAIRNNANFLEKKQNGADVPDKAEFVKNLGLRETVELAKNSVPNSRKINGRALTNDVSLNAADIGAMNATSLGTIGNGSRFSDYVLSGFYNVTVSNPSSVPDFPLLSAGYLYGDGILEALNGGNVIFQRYTSHHGQEAVRQSWDKGNTWGGWVSQLVRSSTLLEPSGWIQDHNTGVITAWTTGEIATAELSMQVPLPITFPTGILNVQVSTKVPKYDVYSDGFWQVIDWDKASVTVELQLVASGAYNRQYQPMIYVVGY</sequence>
<dbReference type="EMBL" id="LOIC01000080">
    <property type="protein sequence ID" value="OCA53739.1"/>
    <property type="molecule type" value="Genomic_DNA"/>
</dbReference>
<accession>A0A1B8YEZ9</accession>
<dbReference type="GO" id="GO:0019062">
    <property type="term" value="P:virion attachment to host cell"/>
    <property type="evidence" value="ECO:0007669"/>
    <property type="project" value="InterPro"/>
</dbReference>
<evidence type="ECO:0000313" key="4">
    <source>
        <dbReference type="Proteomes" id="UP000092665"/>
    </source>
</evidence>
<dbReference type="Gene3D" id="2.60.40.3940">
    <property type="match status" value="1"/>
</dbReference>
<keyword evidence="4" id="KW-1185">Reference proteome</keyword>
<dbReference type="PATRIC" id="fig|29488.15.peg.3617"/>
<protein>
    <submittedName>
        <fullName evidence="3">Phage tail fiber repeat protein</fullName>
    </submittedName>
</protein>
<evidence type="ECO:0000256" key="2">
    <source>
        <dbReference type="ARBA" id="ARBA00022581"/>
    </source>
</evidence>
<dbReference type="Proteomes" id="UP000092665">
    <property type="component" value="Unassembled WGS sequence"/>
</dbReference>
<dbReference type="PANTHER" id="PTHR35191:SF1">
    <property type="entry name" value="PROPHAGE SIDE TAIL FIBER PROTEIN HOMOLOG STFQ-RELATED"/>
    <property type="match status" value="1"/>
</dbReference>
<dbReference type="PANTHER" id="PTHR35191">
    <property type="entry name" value="PROPHAGE SIDE TAIL FIBER PROTEIN HOMOLOG STFQ-RELATED"/>
    <property type="match status" value="1"/>
</dbReference>
<evidence type="ECO:0000313" key="3">
    <source>
        <dbReference type="EMBL" id="OCA53739.1"/>
    </source>
</evidence>
<dbReference type="AlphaFoldDB" id="A0A1B8YEZ9"/>
<name>A0A1B8YEZ9_9GAMM</name>
<dbReference type="InterPro" id="IPR005068">
    <property type="entry name" value="Phage_lambda_Stf-r2"/>
</dbReference>
<organism evidence="3 4">
    <name type="scientific">Photorhabdus namnaonensis</name>
    <dbReference type="NCBI Taxonomy" id="1851568"/>
    <lineage>
        <taxon>Bacteria</taxon>
        <taxon>Pseudomonadati</taxon>
        <taxon>Pseudomonadota</taxon>
        <taxon>Gammaproteobacteria</taxon>
        <taxon>Enterobacterales</taxon>
        <taxon>Morganellaceae</taxon>
        <taxon>Photorhabdus</taxon>
    </lineage>
</organism>
<dbReference type="RefSeq" id="WP_065391271.1">
    <property type="nucleotide sequence ID" value="NZ_CAWMQN010000080.1"/>
</dbReference>